<feature type="transmembrane region" description="Helical" evidence="1">
    <location>
        <begin position="108"/>
        <end position="130"/>
    </location>
</feature>
<feature type="transmembrane region" description="Helical" evidence="1">
    <location>
        <begin position="136"/>
        <end position="158"/>
    </location>
</feature>
<proteinExistence type="predicted"/>
<keyword evidence="1" id="KW-0812">Transmembrane</keyword>
<name>A0A8S5TSJ3_9CAUD</name>
<keyword evidence="1" id="KW-1133">Transmembrane helix</keyword>
<dbReference type="EMBL" id="BK015919">
    <property type="protein sequence ID" value="DAF85186.1"/>
    <property type="molecule type" value="Genomic_DNA"/>
</dbReference>
<protein>
    <submittedName>
        <fullName evidence="2">Putative membrane protein</fullName>
    </submittedName>
</protein>
<keyword evidence="1" id="KW-0472">Membrane</keyword>
<evidence type="ECO:0000313" key="2">
    <source>
        <dbReference type="EMBL" id="DAF85186.1"/>
    </source>
</evidence>
<organism evidence="2">
    <name type="scientific">Siphoviridae sp. ctj8j9</name>
    <dbReference type="NCBI Taxonomy" id="2825629"/>
    <lineage>
        <taxon>Viruses</taxon>
        <taxon>Duplodnaviria</taxon>
        <taxon>Heunggongvirae</taxon>
        <taxon>Uroviricota</taxon>
        <taxon>Caudoviricetes</taxon>
    </lineage>
</organism>
<accession>A0A8S5TSJ3</accession>
<feature type="transmembrane region" description="Helical" evidence="1">
    <location>
        <begin position="80"/>
        <end position="101"/>
    </location>
</feature>
<sequence>MTPTAYLSELEQRLACIPAEDRTEIIQFYQEFLEDGGEAAMAELGTPDVLAQRILQENGYTAGAPEAPQGSKKKSKSHTVAIWVLLILSSPIWLSLVISFLSIIFSLLVTLVSVLFSLAVSALACVGYGIVMLFHYIPVGIFSIGAGIACGGITVLLCKPCWIAMKAICRFSERALRWFGRACFGKES</sequence>
<dbReference type="Pfam" id="PF22564">
    <property type="entry name" value="HAAS"/>
    <property type="match status" value="1"/>
</dbReference>
<evidence type="ECO:0000256" key="1">
    <source>
        <dbReference type="SAM" id="Phobius"/>
    </source>
</evidence>
<reference evidence="2" key="1">
    <citation type="journal article" date="2021" name="Proc. Natl. Acad. Sci. U.S.A.">
        <title>A Catalog of Tens of Thousands of Viruses from Human Metagenomes Reveals Hidden Associations with Chronic Diseases.</title>
        <authorList>
            <person name="Tisza M.J."/>
            <person name="Buck C.B."/>
        </authorList>
    </citation>
    <scope>NUCLEOTIDE SEQUENCE</scope>
    <source>
        <strain evidence="2">Ctj8j9</strain>
    </source>
</reference>